<organism evidence="2 3">
    <name type="scientific">Coleofasciculus chthonoplastes PCC 7420</name>
    <dbReference type="NCBI Taxonomy" id="118168"/>
    <lineage>
        <taxon>Bacteria</taxon>
        <taxon>Bacillati</taxon>
        <taxon>Cyanobacteriota</taxon>
        <taxon>Cyanophyceae</taxon>
        <taxon>Coleofasciculales</taxon>
        <taxon>Coleofasciculaceae</taxon>
        <taxon>Coleofasciculus</taxon>
    </lineage>
</organism>
<name>B4VIP8_9CYAN</name>
<evidence type="ECO:0000259" key="1">
    <source>
        <dbReference type="Pfam" id="PF01636"/>
    </source>
</evidence>
<protein>
    <recommendedName>
        <fullName evidence="1">Aminoglycoside phosphotransferase domain-containing protein</fullName>
    </recommendedName>
</protein>
<dbReference type="SUPFAM" id="SSF56112">
    <property type="entry name" value="Protein kinase-like (PK-like)"/>
    <property type="match status" value="1"/>
</dbReference>
<dbReference type="InterPro" id="IPR011009">
    <property type="entry name" value="Kinase-like_dom_sf"/>
</dbReference>
<dbReference type="Proteomes" id="UP000003835">
    <property type="component" value="Unassembled WGS sequence"/>
</dbReference>
<dbReference type="eggNOG" id="COG0510">
    <property type="taxonomic scope" value="Bacteria"/>
</dbReference>
<keyword evidence="3" id="KW-1185">Reference proteome</keyword>
<evidence type="ECO:0000313" key="3">
    <source>
        <dbReference type="Proteomes" id="UP000003835"/>
    </source>
</evidence>
<reference evidence="2 3" key="1">
    <citation type="submission" date="2008-07" db="EMBL/GenBank/DDBJ databases">
        <authorList>
            <person name="Tandeau de Marsac N."/>
            <person name="Ferriera S."/>
            <person name="Johnson J."/>
            <person name="Kravitz S."/>
            <person name="Beeson K."/>
            <person name="Sutton G."/>
            <person name="Rogers Y.-H."/>
            <person name="Friedman R."/>
            <person name="Frazier M."/>
            <person name="Venter J.C."/>
        </authorList>
    </citation>
    <scope>NUCLEOTIDE SEQUENCE [LARGE SCALE GENOMIC DNA]</scope>
    <source>
        <strain evidence="2 3">PCC 7420</strain>
    </source>
</reference>
<sequence>MTIPVIDPFNITTDSNLSFLTAALNPITVQQELTKNLPQPLQKSNLCAIKVIRHKPGRRCLIEYNLTHPNHSTIPITLLGKVRAKGTDFKSYQLNQALWQKGFTDNSNDGISIPEPIAIIPDFQMWLQRKVPGVTATKLLPQPQGITLAKRIAEAIHKLHQAKIPPQRCHTIADELRILHERLPLVSQLKPQWEPRLEQILAGCDRVAAITPEPQLLGIHRDFYPDQILIDNNRLYLLDLDLYCQGNPGLDIGNFIGHITEQSLRTLGNSEALVDRENALAERFIQLAGEALRPAIQSYTTLTLVRHIYISTQFPDRCQFTESLLELCEQRLK</sequence>
<feature type="domain" description="Aminoglycoside phosphotransferase" evidence="1">
    <location>
        <begin position="109"/>
        <end position="260"/>
    </location>
</feature>
<evidence type="ECO:0000313" key="2">
    <source>
        <dbReference type="EMBL" id="EDX78255.1"/>
    </source>
</evidence>
<dbReference type="InterPro" id="IPR002575">
    <property type="entry name" value="Aminoglycoside_PTrfase"/>
</dbReference>
<dbReference type="STRING" id="118168.MC7420_7993"/>
<proteinExistence type="predicted"/>
<dbReference type="EMBL" id="DS989842">
    <property type="protein sequence ID" value="EDX78255.1"/>
    <property type="molecule type" value="Genomic_DNA"/>
</dbReference>
<dbReference type="OrthoDB" id="581471at2"/>
<dbReference type="HOGENOM" id="CLU_831304_0_0_3"/>
<dbReference type="AlphaFoldDB" id="B4VIP8"/>
<dbReference type="Pfam" id="PF01636">
    <property type="entry name" value="APH"/>
    <property type="match status" value="1"/>
</dbReference>
<dbReference type="Gene3D" id="3.90.1200.10">
    <property type="match status" value="1"/>
</dbReference>
<gene>
    <name evidence="2" type="ORF">MC7420_7993</name>
</gene>
<accession>B4VIP8</accession>
<dbReference type="RefSeq" id="WP_006098689.1">
    <property type="nucleotide sequence ID" value="NZ_DS989842.1"/>
</dbReference>